<dbReference type="GO" id="GO:0008270">
    <property type="term" value="F:zinc ion binding"/>
    <property type="evidence" value="ECO:0007669"/>
    <property type="project" value="UniProtKB-KW"/>
</dbReference>
<dbReference type="GO" id="GO:0000978">
    <property type="term" value="F:RNA polymerase II cis-regulatory region sequence-specific DNA binding"/>
    <property type="evidence" value="ECO:0007669"/>
    <property type="project" value="TreeGrafter"/>
</dbReference>
<keyword evidence="1" id="KW-0862">Zinc</keyword>
<dbReference type="InterPro" id="IPR036236">
    <property type="entry name" value="Znf_C2H2_sf"/>
</dbReference>
<dbReference type="PROSITE" id="PS00028">
    <property type="entry name" value="ZINC_FINGER_C2H2_1"/>
    <property type="match status" value="4"/>
</dbReference>
<dbReference type="GO" id="GO:0001228">
    <property type="term" value="F:DNA-binding transcription activator activity, RNA polymerase II-specific"/>
    <property type="evidence" value="ECO:0007669"/>
    <property type="project" value="TreeGrafter"/>
</dbReference>
<dbReference type="Gene3D" id="3.30.160.60">
    <property type="entry name" value="Classic Zinc Finger"/>
    <property type="match status" value="3"/>
</dbReference>
<dbReference type="GO" id="GO:0005634">
    <property type="term" value="C:nucleus"/>
    <property type="evidence" value="ECO:0007669"/>
    <property type="project" value="TreeGrafter"/>
</dbReference>
<reference evidence="4" key="1">
    <citation type="submission" date="2025-08" db="UniProtKB">
        <authorList>
            <consortium name="Ensembl"/>
        </authorList>
    </citation>
    <scope>IDENTIFICATION</scope>
</reference>
<dbReference type="InterPro" id="IPR013087">
    <property type="entry name" value="Znf_C2H2_type"/>
</dbReference>
<dbReference type="PROSITE" id="PS50157">
    <property type="entry name" value="ZINC_FINGER_C2H2_2"/>
    <property type="match status" value="3"/>
</dbReference>
<proteinExistence type="predicted"/>
<dbReference type="AlphaFoldDB" id="A0A8C4Q159"/>
<dbReference type="PANTHER" id="PTHR46451:SF1">
    <property type="entry name" value="RAS-RESPONSIVE ELEMENT-BINDING PROTEIN 1"/>
    <property type="match status" value="1"/>
</dbReference>
<keyword evidence="5" id="KW-1185">Reference proteome</keyword>
<dbReference type="SUPFAM" id="SSF57667">
    <property type="entry name" value="beta-beta-alpha zinc fingers"/>
    <property type="match status" value="2"/>
</dbReference>
<dbReference type="FunFam" id="3.30.160.60:FF:000813">
    <property type="entry name" value="ras-responsive element-binding protein 1 isoform X1"/>
    <property type="match status" value="1"/>
</dbReference>
<dbReference type="Pfam" id="PF13894">
    <property type="entry name" value="zf-C2H2_4"/>
    <property type="match status" value="1"/>
</dbReference>
<evidence type="ECO:0000256" key="1">
    <source>
        <dbReference type="PROSITE-ProRule" id="PRU00042"/>
    </source>
</evidence>
<organism evidence="4 5">
    <name type="scientific">Eptatretus burgeri</name>
    <name type="common">Inshore hagfish</name>
    <dbReference type="NCBI Taxonomy" id="7764"/>
    <lineage>
        <taxon>Eukaryota</taxon>
        <taxon>Metazoa</taxon>
        <taxon>Chordata</taxon>
        <taxon>Craniata</taxon>
        <taxon>Vertebrata</taxon>
        <taxon>Cyclostomata</taxon>
        <taxon>Myxini</taxon>
        <taxon>Myxiniformes</taxon>
        <taxon>Myxinidae</taxon>
        <taxon>Eptatretinae</taxon>
        <taxon>Eptatretus</taxon>
    </lineage>
</organism>
<dbReference type="SMART" id="SM00355">
    <property type="entry name" value="ZnF_C2H2"/>
    <property type="match status" value="4"/>
</dbReference>
<accession>A0A8C4Q159</accession>
<evidence type="ECO:0000259" key="3">
    <source>
        <dbReference type="PROSITE" id="PS50157"/>
    </source>
</evidence>
<dbReference type="Proteomes" id="UP000694388">
    <property type="component" value="Unplaced"/>
</dbReference>
<evidence type="ECO:0000313" key="4">
    <source>
        <dbReference type="Ensembl" id="ENSEBUP00000008409.1"/>
    </source>
</evidence>
<evidence type="ECO:0000256" key="2">
    <source>
        <dbReference type="SAM" id="MobiDB-lite"/>
    </source>
</evidence>
<dbReference type="Pfam" id="PF00096">
    <property type="entry name" value="zf-C2H2"/>
    <property type="match status" value="1"/>
</dbReference>
<dbReference type="GeneTree" id="ENSGT00940000157533"/>
<sequence length="582" mass="64035">MLCLNLRSVTEACAEKKVLPSHSSQNLLSHLSSPTSLHPPFQPAVQLLCASSKIPAAFVLPTVNGGSELADIQEILAVAGASPLSPSSSLPPPLSKAPPLAGPLPLVTGGAITESPSPLAASESIHCPSVESCIALSQPSTPLLFSLALKGSHRPLQPKPTNSKEKTAQCNVPHDQTGAAIPALSFHLLSQNSSRFKSTSHQSLQDVSPQKVSVFPPIPAPHPRHTSSTLLRSILLSDEIKPPIPAIDPLGLVHKGAILPNPPSACDSIIPGSVHIFGNPSLEFASVEQILDTTSPNRLRLLLEPHTDVTTICQGERARERKARREWRNGYSSSTQRLSCPHCKRHFPWISSLQRHMLTHTGSNAGEESQEESKTKDKALQRNQSQSQSYPRSHMCTACTCRFASRFNLQRHMATRHQHGSGHGWDGREELVVANEIQAPQPEGVVDIVAQAVVGLISRERRKAGVKCRRGTDSQEKRRKVCEVCQKRFWSLQDLTRHMRSHTGERPFRCETCTRTFTLKHSLVRHQRTHNKPSQKTLETPSQTVKSFECFEQDGTHVGQEVSSQRGDVYQIYWYVRKLKAP</sequence>
<evidence type="ECO:0000313" key="5">
    <source>
        <dbReference type="Proteomes" id="UP000694388"/>
    </source>
</evidence>
<protein>
    <recommendedName>
        <fullName evidence="3">C2H2-type domain-containing protein</fullName>
    </recommendedName>
</protein>
<dbReference type="FunFam" id="3.30.160.60:FF:002476">
    <property type="entry name" value="Ras responsive element binding protein 1a"/>
    <property type="match status" value="1"/>
</dbReference>
<dbReference type="InterPro" id="IPR052795">
    <property type="entry name" value="RREB1"/>
</dbReference>
<dbReference type="PANTHER" id="PTHR46451">
    <property type="entry name" value="RAS-RESPONSIVE ELEMENT-BINDING PROTEIN 1"/>
    <property type="match status" value="1"/>
</dbReference>
<dbReference type="OMA" id="CASSKIP"/>
<feature type="domain" description="C2H2-type" evidence="3">
    <location>
        <begin position="508"/>
        <end position="535"/>
    </location>
</feature>
<dbReference type="Ensembl" id="ENSEBUT00000008911.1">
    <property type="protein sequence ID" value="ENSEBUP00000008409.1"/>
    <property type="gene ID" value="ENSEBUG00000005432.1"/>
</dbReference>
<reference evidence="4" key="2">
    <citation type="submission" date="2025-09" db="UniProtKB">
        <authorList>
            <consortium name="Ensembl"/>
        </authorList>
    </citation>
    <scope>IDENTIFICATION</scope>
</reference>
<name>A0A8C4Q159_EPTBU</name>
<keyword evidence="1" id="KW-0479">Metal-binding</keyword>
<feature type="domain" description="C2H2-type" evidence="3">
    <location>
        <begin position="338"/>
        <end position="365"/>
    </location>
</feature>
<feature type="domain" description="C2H2-type" evidence="3">
    <location>
        <begin position="480"/>
        <end position="507"/>
    </location>
</feature>
<feature type="compositionally biased region" description="Basic and acidic residues" evidence="2">
    <location>
        <begin position="371"/>
        <end position="380"/>
    </location>
</feature>
<keyword evidence="1" id="KW-0863">Zinc-finger</keyword>
<feature type="region of interest" description="Disordered" evidence="2">
    <location>
        <begin position="362"/>
        <end position="389"/>
    </location>
</feature>